<evidence type="ECO:0000256" key="1">
    <source>
        <dbReference type="SAM" id="Phobius"/>
    </source>
</evidence>
<dbReference type="OrthoDB" id="82282at2157"/>
<dbReference type="EMBL" id="FNCA01000001">
    <property type="protein sequence ID" value="SDF25134.1"/>
    <property type="molecule type" value="Genomic_DNA"/>
</dbReference>
<dbReference type="InterPro" id="IPR036116">
    <property type="entry name" value="FN3_sf"/>
</dbReference>
<keyword evidence="4" id="KW-1185">Reference proteome</keyword>
<sequence length="906" mass="102061">MFGKNKCKYTQDLKILFLVALLSIVFILVPPFSETPLRIPFALLLIFFIPGYTFISAMFPGNQVISGIERFTLSVGFSIIIMVFDGFLISLTVWKFRPNSITISLVLLTFIFGIIAYLARKRLPLDDQFSFSYKDFIHSLTAPETCNIDDEEENICYDENIDDKRFAARNRKKISSMRKPVKAMKKPALKTSERLPPEITKTLIIAMVLSIIVAGSMFAYAKATREKETFTTLYILGPDGKADNYPENFSINDPIQIIAGIENYEHAKENYTLEIILDGSTLNTMEITLDHGEKWEKELTITPTQSKQGKQKLELALYKGGSEGNTYRTVNLWVNQVLSNGPIITKDHEAIDFVKIINPSMESDDGWEFTTTNDTIAAGYYENGTGIYGSRAFVINATYKGMLNEYNSHTVEQMIYSNKSANVILSCYIKDSYTKGTPDKDETQSKRIILNRNVIWSDGMNGDEGWQHLEIPITLQEGNNTLDFRMLQGRLQELNPVEMIIDEVSIIPESALSKYIRADNTVEFELPESKVLPLPKTSNTKFTVQWEGTDVGSGIYYYTIQYSTNGTEWKDWISKTAMTSGEFEGQEGVTYYFRSKAVDNALNEEMEKSTPDTSTTIDTATPEIELDITPNPTSDVTYLTVNSNKALLSVDCLITPHNFGTIENIKLSTTDNITWASKYKVEVQDTYDIEVMARDYANNTAYTFGTLYTDESLEKLTIDFDPEETSDEVTITVTSSTALKTEPTLVVKDRYGHKLEVNYQSSKDNEYVYVATTNDDDLDYTIYDGTARVTVTAKTVNSMTLYEEDTFLIDRVDPTIVSFSPDDGETVKTNSPSIRASYSDDRAGIDKTKVKLIVNGIDVTSNAEIDYSSIYYLAQGLENGKVDVQLTVTDQAGNTKEKDWSFFVTA</sequence>
<dbReference type="InterPro" id="IPR013783">
    <property type="entry name" value="Ig-like_fold"/>
</dbReference>
<dbReference type="InterPro" id="IPR011674">
    <property type="entry name" value="DUF1616"/>
</dbReference>
<comment type="caution">
    <text evidence="3">The sequence shown here is derived from an EMBL/GenBank/DDBJ whole genome shotgun (WGS) entry which is preliminary data.</text>
</comment>
<name>A0A7Z7AU75_9EURY</name>
<feature type="domain" description="Fibronectin type-III" evidence="2">
    <location>
        <begin position="527"/>
        <end position="622"/>
    </location>
</feature>
<keyword evidence="1" id="KW-0472">Membrane</keyword>
<dbReference type="AlphaFoldDB" id="A0A7Z7AU75"/>
<evidence type="ECO:0000313" key="4">
    <source>
        <dbReference type="Proteomes" id="UP000199259"/>
    </source>
</evidence>
<organism evidence="3 4">
    <name type="scientific">Methanolobus vulcani</name>
    <dbReference type="NCBI Taxonomy" id="38026"/>
    <lineage>
        <taxon>Archaea</taxon>
        <taxon>Methanobacteriati</taxon>
        <taxon>Methanobacteriota</taxon>
        <taxon>Stenosarchaea group</taxon>
        <taxon>Methanomicrobia</taxon>
        <taxon>Methanosarcinales</taxon>
        <taxon>Methanosarcinaceae</taxon>
        <taxon>Methanolobus</taxon>
    </lineage>
</organism>
<dbReference type="RefSeq" id="WP_091707787.1">
    <property type="nucleotide sequence ID" value="NZ_FNCA01000001.1"/>
</dbReference>
<feature type="transmembrane region" description="Helical" evidence="1">
    <location>
        <begin position="39"/>
        <end position="59"/>
    </location>
</feature>
<evidence type="ECO:0000313" key="3">
    <source>
        <dbReference type="EMBL" id="SDF25134.1"/>
    </source>
</evidence>
<keyword evidence="1" id="KW-1133">Transmembrane helix</keyword>
<feature type="transmembrane region" description="Helical" evidence="1">
    <location>
        <begin position="71"/>
        <end position="94"/>
    </location>
</feature>
<feature type="transmembrane region" description="Helical" evidence="1">
    <location>
        <begin position="12"/>
        <end position="33"/>
    </location>
</feature>
<feature type="transmembrane region" description="Helical" evidence="1">
    <location>
        <begin position="202"/>
        <end position="221"/>
    </location>
</feature>
<accession>A0A7Z7AU75</accession>
<feature type="transmembrane region" description="Helical" evidence="1">
    <location>
        <begin position="100"/>
        <end position="119"/>
    </location>
</feature>
<keyword evidence="1" id="KW-0812">Transmembrane</keyword>
<protein>
    <submittedName>
        <fullName evidence="3">Uncharacterized membrane protein</fullName>
    </submittedName>
</protein>
<dbReference type="PROSITE" id="PS50853">
    <property type="entry name" value="FN3"/>
    <property type="match status" value="1"/>
</dbReference>
<dbReference type="Proteomes" id="UP000199259">
    <property type="component" value="Unassembled WGS sequence"/>
</dbReference>
<gene>
    <name evidence="3" type="ORF">SAMN04488589_0121</name>
</gene>
<reference evidence="3 4" key="1">
    <citation type="submission" date="2016-10" db="EMBL/GenBank/DDBJ databases">
        <authorList>
            <person name="Varghese N."/>
            <person name="Submissions S."/>
        </authorList>
    </citation>
    <scope>NUCLEOTIDE SEQUENCE [LARGE SCALE GENOMIC DNA]</scope>
    <source>
        <strain evidence="3 4">PL 12/M</strain>
    </source>
</reference>
<proteinExistence type="predicted"/>
<dbReference type="Gene3D" id="2.60.40.10">
    <property type="entry name" value="Immunoglobulins"/>
    <property type="match status" value="1"/>
</dbReference>
<evidence type="ECO:0000259" key="2">
    <source>
        <dbReference type="PROSITE" id="PS50853"/>
    </source>
</evidence>
<dbReference type="Pfam" id="PF07760">
    <property type="entry name" value="DUF1616"/>
    <property type="match status" value="2"/>
</dbReference>
<dbReference type="InterPro" id="IPR003961">
    <property type="entry name" value="FN3_dom"/>
</dbReference>
<dbReference type="SUPFAM" id="SSF49265">
    <property type="entry name" value="Fibronectin type III"/>
    <property type="match status" value="1"/>
</dbReference>